<dbReference type="EMBL" id="CP091430">
    <property type="protein sequence ID" value="UVI33544.1"/>
    <property type="molecule type" value="Genomic_DNA"/>
</dbReference>
<organism evidence="3 4">
    <name type="scientific">Paenibacillus spongiae</name>
    <dbReference type="NCBI Taxonomy" id="2909671"/>
    <lineage>
        <taxon>Bacteria</taxon>
        <taxon>Bacillati</taxon>
        <taxon>Bacillota</taxon>
        <taxon>Bacilli</taxon>
        <taxon>Bacillales</taxon>
        <taxon>Paenibacillaceae</taxon>
        <taxon>Paenibacillus</taxon>
    </lineage>
</organism>
<keyword evidence="4" id="KW-1185">Reference proteome</keyword>
<dbReference type="InterPro" id="IPR052704">
    <property type="entry name" value="ECF_Sigma-70_Domain"/>
</dbReference>
<feature type="domain" description="RNA polymerase sigma-70 region 2" evidence="2">
    <location>
        <begin position="1"/>
        <end position="55"/>
    </location>
</feature>
<protein>
    <recommendedName>
        <fullName evidence="2">RNA polymerase sigma-70 region 2 domain-containing protein</fullName>
    </recommendedName>
</protein>
<name>A0ABY5SIH2_9BACL</name>
<evidence type="ECO:0000313" key="4">
    <source>
        <dbReference type="Proteomes" id="UP001057877"/>
    </source>
</evidence>
<reference evidence="3" key="1">
    <citation type="submission" date="2022-01" db="EMBL/GenBank/DDBJ databases">
        <title>Paenibacillus spongiae sp. nov., isolated from marine sponge.</title>
        <authorList>
            <person name="Li Z."/>
            <person name="Zhang M."/>
        </authorList>
    </citation>
    <scope>NUCLEOTIDE SEQUENCE</scope>
    <source>
        <strain evidence="3">PHS-Z3</strain>
    </source>
</reference>
<dbReference type="PANTHER" id="PTHR30173">
    <property type="entry name" value="SIGMA 19 FACTOR"/>
    <property type="match status" value="1"/>
</dbReference>
<dbReference type="InterPro" id="IPR007627">
    <property type="entry name" value="RNA_pol_sigma70_r2"/>
</dbReference>
<feature type="region of interest" description="Disordered" evidence="1">
    <location>
        <begin position="91"/>
        <end position="111"/>
    </location>
</feature>
<dbReference type="Gene3D" id="1.10.1740.10">
    <property type="match status" value="1"/>
</dbReference>
<dbReference type="RefSeq" id="WP_258389596.1">
    <property type="nucleotide sequence ID" value="NZ_CP091430.1"/>
</dbReference>
<dbReference type="PANTHER" id="PTHR30173:SF36">
    <property type="entry name" value="ECF RNA POLYMERASE SIGMA FACTOR SIGJ"/>
    <property type="match status" value="1"/>
</dbReference>
<evidence type="ECO:0000259" key="2">
    <source>
        <dbReference type="Pfam" id="PF04542"/>
    </source>
</evidence>
<sequence>MLGSVSDAEDLVQDVFVKAGKWEMDAEGDSILKLKAYLCKIVTNRCLDFLKSARKNREVYVGSWLPEPLVQHGRAKRSSFGSRHIRSNRLHQTARRSVSTTGSLAASARTV</sequence>
<evidence type="ECO:0000313" key="3">
    <source>
        <dbReference type="EMBL" id="UVI33544.1"/>
    </source>
</evidence>
<dbReference type="Proteomes" id="UP001057877">
    <property type="component" value="Chromosome"/>
</dbReference>
<accession>A0ABY5SIH2</accession>
<feature type="compositionally biased region" description="Polar residues" evidence="1">
    <location>
        <begin position="95"/>
        <end position="111"/>
    </location>
</feature>
<evidence type="ECO:0000256" key="1">
    <source>
        <dbReference type="SAM" id="MobiDB-lite"/>
    </source>
</evidence>
<dbReference type="InterPro" id="IPR013325">
    <property type="entry name" value="RNA_pol_sigma_r2"/>
</dbReference>
<dbReference type="SUPFAM" id="SSF88946">
    <property type="entry name" value="Sigma2 domain of RNA polymerase sigma factors"/>
    <property type="match status" value="1"/>
</dbReference>
<proteinExistence type="predicted"/>
<dbReference type="Pfam" id="PF04542">
    <property type="entry name" value="Sigma70_r2"/>
    <property type="match status" value="1"/>
</dbReference>
<gene>
    <name evidence="3" type="ORF">L1F29_03460</name>
</gene>